<organism evidence="2 3">
    <name type="scientific">Glycine soja</name>
    <name type="common">Wild soybean</name>
    <dbReference type="NCBI Taxonomy" id="3848"/>
    <lineage>
        <taxon>Eukaryota</taxon>
        <taxon>Viridiplantae</taxon>
        <taxon>Streptophyta</taxon>
        <taxon>Embryophyta</taxon>
        <taxon>Tracheophyta</taxon>
        <taxon>Spermatophyta</taxon>
        <taxon>Magnoliopsida</taxon>
        <taxon>eudicotyledons</taxon>
        <taxon>Gunneridae</taxon>
        <taxon>Pentapetalae</taxon>
        <taxon>rosids</taxon>
        <taxon>fabids</taxon>
        <taxon>Fabales</taxon>
        <taxon>Fabaceae</taxon>
        <taxon>Papilionoideae</taxon>
        <taxon>50 kb inversion clade</taxon>
        <taxon>NPAAA clade</taxon>
        <taxon>indigoferoid/millettioid clade</taxon>
        <taxon>Phaseoleae</taxon>
        <taxon>Glycine</taxon>
        <taxon>Glycine subgen. Soja</taxon>
    </lineage>
</organism>
<feature type="region of interest" description="Disordered" evidence="1">
    <location>
        <begin position="39"/>
        <end position="78"/>
    </location>
</feature>
<feature type="compositionally biased region" description="Polar residues" evidence="1">
    <location>
        <begin position="39"/>
        <end position="54"/>
    </location>
</feature>
<accession>A0A445GWA3</accession>
<dbReference type="Proteomes" id="UP000289340">
    <property type="component" value="Chromosome 15"/>
</dbReference>
<comment type="caution">
    <text evidence="2">The sequence shown here is derived from an EMBL/GenBank/DDBJ whole genome shotgun (WGS) entry which is preliminary data.</text>
</comment>
<protein>
    <submittedName>
        <fullName evidence="2">Uncharacterized protein</fullName>
    </submittedName>
</protein>
<evidence type="ECO:0000313" key="3">
    <source>
        <dbReference type="Proteomes" id="UP000289340"/>
    </source>
</evidence>
<proteinExistence type="predicted"/>
<sequence length="78" mass="8951">MELRRGRSFLRVWRAGRSHDDTGVVATESWWWRSGITSSNNESQVARPNTNNNKELAAGRPKRQGHTSSYLKDYMLAT</sequence>
<dbReference type="EMBL" id="QZWG01000015">
    <property type="protein sequence ID" value="RZB65551.1"/>
    <property type="molecule type" value="Genomic_DNA"/>
</dbReference>
<dbReference type="EMBL" id="QZWG01000015">
    <property type="protein sequence ID" value="RZB65550.1"/>
    <property type="molecule type" value="Genomic_DNA"/>
</dbReference>
<evidence type="ECO:0000313" key="2">
    <source>
        <dbReference type="EMBL" id="RZB65550.1"/>
    </source>
</evidence>
<reference evidence="2 3" key="1">
    <citation type="submission" date="2018-09" db="EMBL/GenBank/DDBJ databases">
        <title>A high-quality reference genome of wild soybean provides a powerful tool to mine soybean genomes.</title>
        <authorList>
            <person name="Xie M."/>
            <person name="Chung C.Y.L."/>
            <person name="Li M.-W."/>
            <person name="Wong F.-L."/>
            <person name="Chan T.-F."/>
            <person name="Lam H.-M."/>
        </authorList>
    </citation>
    <scope>NUCLEOTIDE SEQUENCE [LARGE SCALE GENOMIC DNA]</scope>
    <source>
        <strain evidence="3">cv. W05</strain>
        <tissue evidence="2">Hypocotyl of etiolated seedlings</tissue>
    </source>
</reference>
<name>A0A445GWA3_GLYSO</name>
<keyword evidence="3" id="KW-1185">Reference proteome</keyword>
<evidence type="ECO:0000256" key="1">
    <source>
        <dbReference type="SAM" id="MobiDB-lite"/>
    </source>
</evidence>
<gene>
    <name evidence="2" type="ORF">D0Y65_041571</name>
</gene>
<dbReference type="AlphaFoldDB" id="A0A445GWA3"/>